<name>A0A6G1JM62_9PLEO</name>
<dbReference type="Proteomes" id="UP000799291">
    <property type="component" value="Unassembled WGS sequence"/>
</dbReference>
<evidence type="ECO:0000256" key="1">
    <source>
        <dbReference type="SAM" id="MobiDB-lite"/>
    </source>
</evidence>
<dbReference type="EMBL" id="MU005569">
    <property type="protein sequence ID" value="KAF2691576.1"/>
    <property type="molecule type" value="Genomic_DNA"/>
</dbReference>
<evidence type="ECO:0000313" key="2">
    <source>
        <dbReference type="EMBL" id="KAF2691576.1"/>
    </source>
</evidence>
<accession>A0A6G1JM62</accession>
<protein>
    <submittedName>
        <fullName evidence="2">Uncharacterized protein</fullName>
    </submittedName>
</protein>
<feature type="region of interest" description="Disordered" evidence="1">
    <location>
        <begin position="129"/>
        <end position="166"/>
    </location>
</feature>
<proteinExistence type="predicted"/>
<feature type="region of interest" description="Disordered" evidence="1">
    <location>
        <begin position="14"/>
        <end position="47"/>
    </location>
</feature>
<reference evidence="2" key="1">
    <citation type="journal article" date="2020" name="Stud. Mycol.">
        <title>101 Dothideomycetes genomes: a test case for predicting lifestyles and emergence of pathogens.</title>
        <authorList>
            <person name="Haridas S."/>
            <person name="Albert R."/>
            <person name="Binder M."/>
            <person name="Bloem J."/>
            <person name="Labutti K."/>
            <person name="Salamov A."/>
            <person name="Andreopoulos B."/>
            <person name="Baker S."/>
            <person name="Barry K."/>
            <person name="Bills G."/>
            <person name="Bluhm B."/>
            <person name="Cannon C."/>
            <person name="Castanera R."/>
            <person name="Culley D."/>
            <person name="Daum C."/>
            <person name="Ezra D."/>
            <person name="Gonzalez J."/>
            <person name="Henrissat B."/>
            <person name="Kuo A."/>
            <person name="Liang C."/>
            <person name="Lipzen A."/>
            <person name="Lutzoni F."/>
            <person name="Magnuson J."/>
            <person name="Mondo S."/>
            <person name="Nolan M."/>
            <person name="Ohm R."/>
            <person name="Pangilinan J."/>
            <person name="Park H.-J."/>
            <person name="Ramirez L."/>
            <person name="Alfaro M."/>
            <person name="Sun H."/>
            <person name="Tritt A."/>
            <person name="Yoshinaga Y."/>
            <person name="Zwiers L.-H."/>
            <person name="Turgeon B."/>
            <person name="Goodwin S."/>
            <person name="Spatafora J."/>
            <person name="Crous P."/>
            <person name="Grigoriev I."/>
        </authorList>
    </citation>
    <scope>NUCLEOTIDE SEQUENCE</scope>
    <source>
        <strain evidence="2">CBS 122367</strain>
    </source>
</reference>
<gene>
    <name evidence="2" type="ORF">K458DRAFT_381423</name>
</gene>
<feature type="compositionally biased region" description="Basic residues" evidence="1">
    <location>
        <begin position="130"/>
        <end position="140"/>
    </location>
</feature>
<evidence type="ECO:0000313" key="3">
    <source>
        <dbReference type="Proteomes" id="UP000799291"/>
    </source>
</evidence>
<feature type="compositionally biased region" description="Acidic residues" evidence="1">
    <location>
        <begin position="148"/>
        <end position="166"/>
    </location>
</feature>
<keyword evidence="3" id="KW-1185">Reference proteome</keyword>
<sequence length="166" mass="18623">MVYYEARVSHCKDGDEYAESPSFREGLPSSDQPTTFGRQSPALTDPTQHTTTLHAEARAYHVQVDISEPPLSTTLTDATPKSGRIVTIMRSQCEAPLHHVHEHFAQVDTRSSDEDLIRIWKATSVFLGGRSKRKREKRGRALTPVKDDDWEMDLEGEMGLDDVAGE</sequence>
<feature type="compositionally biased region" description="Polar residues" evidence="1">
    <location>
        <begin position="29"/>
        <end position="47"/>
    </location>
</feature>
<dbReference type="AlphaFoldDB" id="A0A6G1JM62"/>
<organism evidence="2 3">
    <name type="scientific">Lentithecium fluviatile CBS 122367</name>
    <dbReference type="NCBI Taxonomy" id="1168545"/>
    <lineage>
        <taxon>Eukaryota</taxon>
        <taxon>Fungi</taxon>
        <taxon>Dikarya</taxon>
        <taxon>Ascomycota</taxon>
        <taxon>Pezizomycotina</taxon>
        <taxon>Dothideomycetes</taxon>
        <taxon>Pleosporomycetidae</taxon>
        <taxon>Pleosporales</taxon>
        <taxon>Massarineae</taxon>
        <taxon>Lentitheciaceae</taxon>
        <taxon>Lentithecium</taxon>
    </lineage>
</organism>